<dbReference type="Proteomes" id="UP001152531">
    <property type="component" value="Unassembled WGS sequence"/>
</dbReference>
<accession>A0ACA9Y3J2</accession>
<evidence type="ECO:0000313" key="2">
    <source>
        <dbReference type="Proteomes" id="UP001152531"/>
    </source>
</evidence>
<protein>
    <submittedName>
        <fullName evidence="1">Uncharacterized protein</fullName>
    </submittedName>
</protein>
<gene>
    <name evidence="1" type="ORF">CLIB1444_02S10968</name>
</gene>
<keyword evidence="2" id="KW-1185">Reference proteome</keyword>
<evidence type="ECO:0000313" key="1">
    <source>
        <dbReference type="EMBL" id="CAH6719543.1"/>
    </source>
</evidence>
<reference evidence="1" key="1">
    <citation type="submission" date="2022-06" db="EMBL/GenBank/DDBJ databases">
        <authorList>
            <person name="Legras J.-L."/>
            <person name="Devillers H."/>
            <person name="Grondin C."/>
        </authorList>
    </citation>
    <scope>NUCLEOTIDE SEQUENCE</scope>
    <source>
        <strain evidence="1">CLIB 1444</strain>
    </source>
</reference>
<dbReference type="EMBL" id="CALSDN010000002">
    <property type="protein sequence ID" value="CAH6719543.1"/>
    <property type="molecule type" value="Genomic_DNA"/>
</dbReference>
<organism evidence="1 2">
    <name type="scientific">[Candida] jaroonii</name>
    <dbReference type="NCBI Taxonomy" id="467808"/>
    <lineage>
        <taxon>Eukaryota</taxon>
        <taxon>Fungi</taxon>
        <taxon>Dikarya</taxon>
        <taxon>Ascomycota</taxon>
        <taxon>Saccharomycotina</taxon>
        <taxon>Pichiomycetes</taxon>
        <taxon>Debaryomycetaceae</taxon>
        <taxon>Yamadazyma</taxon>
    </lineage>
</organism>
<proteinExistence type="predicted"/>
<name>A0ACA9Y3J2_9ASCO</name>
<comment type="caution">
    <text evidence="1">The sequence shown here is derived from an EMBL/GenBank/DDBJ whole genome shotgun (WGS) entry which is preliminary data.</text>
</comment>
<sequence length="236" mass="26261">MRVEIFLLIMSSFSEKFKESNTTVAVPTTTYPAPSERFTSHYSSVDAGVSSEGGVKDLSFKTIGYTEYAENLELMKESLFNDSESKPSIITDKHFDGQAKIDQLKQEIQSLKNQDPKYTKIVQETENISNNNGQLDVLLSSKQDLGGLGNQILQDYKDSTNNEIFINPQTYKQGVKNINDNVTQISDVQNLDETPYLSNQSTSLPSFVDPVADSMSSSFITTSDPSAFSQEIQMTD</sequence>